<reference evidence="2" key="1">
    <citation type="submission" date="2018-05" db="EMBL/GenBank/DDBJ databases">
        <title>Draft genome of Mucuna pruriens seed.</title>
        <authorList>
            <person name="Nnadi N.E."/>
            <person name="Vos R."/>
            <person name="Hasami M.H."/>
            <person name="Devisetty U.K."/>
            <person name="Aguiy J.C."/>
        </authorList>
    </citation>
    <scope>NUCLEOTIDE SEQUENCE [LARGE SCALE GENOMIC DNA]</scope>
    <source>
        <strain evidence="2">JCA_2017</strain>
    </source>
</reference>
<dbReference type="Proteomes" id="UP000257109">
    <property type="component" value="Unassembled WGS sequence"/>
</dbReference>
<evidence type="ECO:0000256" key="1">
    <source>
        <dbReference type="SAM" id="MobiDB-lite"/>
    </source>
</evidence>
<feature type="region of interest" description="Disordered" evidence="1">
    <location>
        <begin position="47"/>
        <end position="69"/>
    </location>
</feature>
<feature type="compositionally biased region" description="Polar residues" evidence="1">
    <location>
        <begin position="59"/>
        <end position="68"/>
    </location>
</feature>
<evidence type="ECO:0000313" key="2">
    <source>
        <dbReference type="EMBL" id="RDX83970.1"/>
    </source>
</evidence>
<organism evidence="2 3">
    <name type="scientific">Mucuna pruriens</name>
    <name type="common">Velvet bean</name>
    <name type="synonym">Dolichos pruriens</name>
    <dbReference type="NCBI Taxonomy" id="157652"/>
    <lineage>
        <taxon>Eukaryota</taxon>
        <taxon>Viridiplantae</taxon>
        <taxon>Streptophyta</taxon>
        <taxon>Embryophyta</taxon>
        <taxon>Tracheophyta</taxon>
        <taxon>Spermatophyta</taxon>
        <taxon>Magnoliopsida</taxon>
        <taxon>eudicotyledons</taxon>
        <taxon>Gunneridae</taxon>
        <taxon>Pentapetalae</taxon>
        <taxon>rosids</taxon>
        <taxon>fabids</taxon>
        <taxon>Fabales</taxon>
        <taxon>Fabaceae</taxon>
        <taxon>Papilionoideae</taxon>
        <taxon>50 kb inversion clade</taxon>
        <taxon>NPAAA clade</taxon>
        <taxon>indigoferoid/millettioid clade</taxon>
        <taxon>Phaseoleae</taxon>
        <taxon>Mucuna</taxon>
    </lineage>
</organism>
<dbReference type="AlphaFoldDB" id="A0A371G0B4"/>
<feature type="non-terminal residue" evidence="2">
    <location>
        <position position="1"/>
    </location>
</feature>
<dbReference type="EMBL" id="QJKJ01007191">
    <property type="protein sequence ID" value="RDX83970.1"/>
    <property type="molecule type" value="Genomic_DNA"/>
</dbReference>
<sequence>MTPSVFMPCIEGNASFKPSKGHLSPSRRVLAQEKLSWLDRLLPKPADSVVQQPKEEQSDPINWQPKCNTTSAVSSSAATSLLGKLAAQERSLEG</sequence>
<keyword evidence="3" id="KW-1185">Reference proteome</keyword>
<accession>A0A371G0B4</accession>
<evidence type="ECO:0000313" key="3">
    <source>
        <dbReference type="Proteomes" id="UP000257109"/>
    </source>
</evidence>
<name>A0A371G0B4_MUCPR</name>
<gene>
    <name evidence="2" type="ORF">CR513_35051</name>
</gene>
<proteinExistence type="predicted"/>
<protein>
    <submittedName>
        <fullName evidence="2">Uncharacterized protein</fullName>
    </submittedName>
</protein>
<comment type="caution">
    <text evidence="2">The sequence shown here is derived from an EMBL/GenBank/DDBJ whole genome shotgun (WGS) entry which is preliminary data.</text>
</comment>